<protein>
    <submittedName>
        <fullName evidence="5">FAD-dependent oxidoreductase</fullName>
    </submittedName>
</protein>
<dbReference type="InterPro" id="IPR001229">
    <property type="entry name" value="Jacalin-like_lectin_dom"/>
</dbReference>
<dbReference type="InterPro" id="IPR036188">
    <property type="entry name" value="FAD/NAD-bd_sf"/>
</dbReference>
<dbReference type="SUPFAM" id="SSF51905">
    <property type="entry name" value="FAD/NAD(P)-binding domain"/>
    <property type="match status" value="1"/>
</dbReference>
<comment type="cofactor">
    <cofactor evidence="1">
        <name>FAD</name>
        <dbReference type="ChEBI" id="CHEBI:57692"/>
    </cofactor>
</comment>
<dbReference type="EMBL" id="JACJTU010000012">
    <property type="protein sequence ID" value="MBD2735101.1"/>
    <property type="molecule type" value="Genomic_DNA"/>
</dbReference>
<dbReference type="RefSeq" id="WP_190955777.1">
    <property type="nucleotide sequence ID" value="NZ_JACJTU010000012.1"/>
</dbReference>
<organism evidence="5 6">
    <name type="scientific">Nostoc paludosum FACHB-159</name>
    <dbReference type="NCBI Taxonomy" id="2692908"/>
    <lineage>
        <taxon>Bacteria</taxon>
        <taxon>Bacillati</taxon>
        <taxon>Cyanobacteriota</taxon>
        <taxon>Cyanophyceae</taxon>
        <taxon>Nostocales</taxon>
        <taxon>Nostocaceae</taxon>
        <taxon>Nostoc</taxon>
    </lineage>
</organism>
<dbReference type="PRINTS" id="PR00757">
    <property type="entry name" value="AMINEOXDASEF"/>
</dbReference>
<gene>
    <name evidence="5" type="ORF">H6H03_14580</name>
</gene>
<dbReference type="PANTHER" id="PTHR43563">
    <property type="entry name" value="AMINE OXIDASE"/>
    <property type="match status" value="1"/>
</dbReference>
<dbReference type="InterPro" id="IPR001613">
    <property type="entry name" value="Flavin_amine_oxidase"/>
</dbReference>
<dbReference type="Gene3D" id="1.10.405.10">
    <property type="entry name" value="Guanine Nucleotide Dissociation Inhibitor, domain 1"/>
    <property type="match status" value="1"/>
</dbReference>
<evidence type="ECO:0000313" key="6">
    <source>
        <dbReference type="Proteomes" id="UP000637383"/>
    </source>
</evidence>
<dbReference type="SMART" id="SM00915">
    <property type="entry name" value="Jacalin"/>
    <property type="match status" value="1"/>
</dbReference>
<evidence type="ECO:0000259" key="4">
    <source>
        <dbReference type="PROSITE" id="PS51752"/>
    </source>
</evidence>
<reference evidence="5 6" key="1">
    <citation type="journal article" date="2020" name="ISME J.">
        <title>Comparative genomics reveals insights into cyanobacterial evolution and habitat adaptation.</title>
        <authorList>
            <person name="Chen M.Y."/>
            <person name="Teng W.K."/>
            <person name="Zhao L."/>
            <person name="Hu C.X."/>
            <person name="Zhou Y.K."/>
            <person name="Han B.P."/>
            <person name="Song L.R."/>
            <person name="Shu W.S."/>
        </authorList>
    </citation>
    <scope>NUCLEOTIDE SEQUENCE [LARGE SCALE GENOMIC DNA]</scope>
    <source>
        <strain evidence="5 6">FACHB-159</strain>
    </source>
</reference>
<dbReference type="Pfam" id="PF01419">
    <property type="entry name" value="Jacalin"/>
    <property type="match status" value="1"/>
</dbReference>
<feature type="domain" description="Jacalin-type lectin" evidence="4">
    <location>
        <begin position="533"/>
        <end position="699"/>
    </location>
</feature>
<dbReference type="InterPro" id="IPR036404">
    <property type="entry name" value="Jacalin-like_lectin_dom_sf"/>
</dbReference>
<dbReference type="PROSITE" id="PS51752">
    <property type="entry name" value="JACALIN_LECTIN"/>
    <property type="match status" value="1"/>
</dbReference>
<dbReference type="PANTHER" id="PTHR43563:SF1">
    <property type="entry name" value="AMINE OXIDASE [FLAVIN-CONTAINING] B"/>
    <property type="match status" value="1"/>
</dbReference>
<keyword evidence="3" id="KW-0560">Oxidoreductase</keyword>
<dbReference type="Gene3D" id="2.100.10.30">
    <property type="entry name" value="Jacalin-like lectin domain"/>
    <property type="match status" value="1"/>
</dbReference>
<dbReference type="Pfam" id="PF01593">
    <property type="entry name" value="Amino_oxidase"/>
    <property type="match status" value="1"/>
</dbReference>
<evidence type="ECO:0000313" key="5">
    <source>
        <dbReference type="EMBL" id="MBD2735101.1"/>
    </source>
</evidence>
<dbReference type="Gene3D" id="3.50.50.60">
    <property type="entry name" value="FAD/NAD(P)-binding domain"/>
    <property type="match status" value="1"/>
</dbReference>
<dbReference type="SUPFAM" id="SSF54373">
    <property type="entry name" value="FAD-linked reductases, C-terminal domain"/>
    <property type="match status" value="1"/>
</dbReference>
<dbReference type="InterPro" id="IPR002937">
    <property type="entry name" value="Amino_oxidase"/>
</dbReference>
<dbReference type="InterPro" id="IPR050703">
    <property type="entry name" value="Flavin_MAO"/>
</dbReference>
<evidence type="ECO:0000256" key="3">
    <source>
        <dbReference type="ARBA" id="ARBA00023002"/>
    </source>
</evidence>
<evidence type="ECO:0000256" key="2">
    <source>
        <dbReference type="ARBA" id="ARBA00005995"/>
    </source>
</evidence>
<comment type="caution">
    <text evidence="5">The sequence shown here is derived from an EMBL/GenBank/DDBJ whole genome shotgun (WGS) entry which is preliminary data.</text>
</comment>
<comment type="similarity">
    <text evidence="2">Belongs to the flavin monoamine oxidase family.</text>
</comment>
<sequence>MSKSLFAKLHRSFGSELSGTEKYEKIQSGLSEIQEQSPSLNNEERQRLKNIKVIVVGAGFAGLAAAYELATQGVQVTVLEARERVGGRVYSKDDIAPGRIVEAGAELVGANHHQWIHYARKFGLGLSVITREDNFEAVGLEQPLYINGSNVPRKIQKVIFEKMEKIQEKINEDAEQVDAYEPWTHPKAKEWDSISVADKLDEWCAGDLLLRNALEVHFSNDQTAPTTEQSYLGLLAAVKGGGVGDYWTLSETFRCESGNQALAQKFVEEIQKVVKEIHGQENWSVNIKEPVTHIDIPKDSPGVTVRTIFNEYKGDYVIFAIPPTTWKDVCITPEVPSDYQMSLGQAIKYLSAVNERFWIKKGLAPSFISDEVGMIWESSDNQMATTGHGFGLNLFAGGQLASQALASDDSTKYFNDAIGRVYKDYESNVSKQEFIEWPKEKWTGGGYSCPKPNQVCKIGRFLSQAYLDRLFFAGEHTCLAFFGYMEGALRSGVICSKKILEATKCRRSKLVGSTTGIYRGYAPEKFDGFSDTVDKHNLSQHKTSGFDAFADVLNGVNSLRKIIVRHGDIVDGLQVFYETTDKKKTTLNQWSREYGNKQPNKGDVFTISQGDYLEEVSGYYGTWFGATHILQLKLTTKNQKCQTFGTMAHSVESQRKSFSFKANDGEEIIGFFGAEVPLDYNVDRSKDLVMSAIGVIFRTIS</sequence>
<keyword evidence="6" id="KW-1185">Reference proteome</keyword>
<dbReference type="Gene3D" id="3.90.660.10">
    <property type="match status" value="1"/>
</dbReference>
<evidence type="ECO:0000256" key="1">
    <source>
        <dbReference type="ARBA" id="ARBA00001974"/>
    </source>
</evidence>
<accession>A0ABR8K8A8</accession>
<name>A0ABR8K8A8_9NOSO</name>
<proteinExistence type="inferred from homology"/>
<dbReference type="SUPFAM" id="SSF51101">
    <property type="entry name" value="Mannose-binding lectins"/>
    <property type="match status" value="1"/>
</dbReference>
<dbReference type="Proteomes" id="UP000637383">
    <property type="component" value="Unassembled WGS sequence"/>
</dbReference>